<dbReference type="EMBL" id="KN833688">
    <property type="protein sequence ID" value="KIK29688.1"/>
    <property type="molecule type" value="Genomic_DNA"/>
</dbReference>
<accession>A0A0D0ACA7</accession>
<gene>
    <name evidence="1" type="ORF">PISMIDRAFT_438827</name>
</gene>
<reference evidence="2" key="2">
    <citation type="submission" date="2015-01" db="EMBL/GenBank/DDBJ databases">
        <title>Evolutionary Origins and Diversification of the Mycorrhizal Mutualists.</title>
        <authorList>
            <consortium name="DOE Joint Genome Institute"/>
            <consortium name="Mycorrhizal Genomics Consortium"/>
            <person name="Kohler A."/>
            <person name="Kuo A."/>
            <person name="Nagy L.G."/>
            <person name="Floudas D."/>
            <person name="Copeland A."/>
            <person name="Barry K.W."/>
            <person name="Cichocki N."/>
            <person name="Veneault-Fourrey C."/>
            <person name="LaButti K."/>
            <person name="Lindquist E.A."/>
            <person name="Lipzen A."/>
            <person name="Lundell T."/>
            <person name="Morin E."/>
            <person name="Murat C."/>
            <person name="Riley R."/>
            <person name="Ohm R."/>
            <person name="Sun H."/>
            <person name="Tunlid A."/>
            <person name="Henrissat B."/>
            <person name="Grigoriev I.V."/>
            <person name="Hibbett D.S."/>
            <person name="Martin F."/>
        </authorList>
    </citation>
    <scope>NUCLEOTIDE SEQUENCE [LARGE SCALE GENOMIC DNA]</scope>
    <source>
        <strain evidence="2">441</strain>
    </source>
</reference>
<evidence type="ECO:0000313" key="2">
    <source>
        <dbReference type="Proteomes" id="UP000054018"/>
    </source>
</evidence>
<name>A0A0D0ACA7_9AGAM</name>
<sequence>MDFGCRHTHKRYSYRNLKFIGCQIACASLKRRRERFTEESSHIVLDSAIIFHFLQGSAAIKLSLIPETLKF</sequence>
<protein>
    <submittedName>
        <fullName evidence="1">Uncharacterized protein</fullName>
    </submittedName>
</protein>
<dbReference type="Proteomes" id="UP000054018">
    <property type="component" value="Unassembled WGS sequence"/>
</dbReference>
<proteinExistence type="predicted"/>
<evidence type="ECO:0000313" key="1">
    <source>
        <dbReference type="EMBL" id="KIK29688.1"/>
    </source>
</evidence>
<dbReference type="AlphaFoldDB" id="A0A0D0ACA7"/>
<keyword evidence="2" id="KW-1185">Reference proteome</keyword>
<dbReference type="HOGENOM" id="CLU_2741000_0_0_1"/>
<reference evidence="1 2" key="1">
    <citation type="submission" date="2014-04" db="EMBL/GenBank/DDBJ databases">
        <authorList>
            <consortium name="DOE Joint Genome Institute"/>
            <person name="Kuo A."/>
            <person name="Kohler A."/>
            <person name="Costa M.D."/>
            <person name="Nagy L.G."/>
            <person name="Floudas D."/>
            <person name="Copeland A."/>
            <person name="Barry K.W."/>
            <person name="Cichocki N."/>
            <person name="Veneault-Fourrey C."/>
            <person name="LaButti K."/>
            <person name="Lindquist E.A."/>
            <person name="Lipzen A."/>
            <person name="Lundell T."/>
            <person name="Morin E."/>
            <person name="Murat C."/>
            <person name="Sun H."/>
            <person name="Tunlid A."/>
            <person name="Henrissat B."/>
            <person name="Grigoriev I.V."/>
            <person name="Hibbett D.S."/>
            <person name="Martin F."/>
            <person name="Nordberg H.P."/>
            <person name="Cantor M.N."/>
            <person name="Hua S.X."/>
        </authorList>
    </citation>
    <scope>NUCLEOTIDE SEQUENCE [LARGE SCALE GENOMIC DNA]</scope>
    <source>
        <strain evidence="1 2">441</strain>
    </source>
</reference>
<organism evidence="1 2">
    <name type="scientific">Pisolithus microcarpus 441</name>
    <dbReference type="NCBI Taxonomy" id="765257"/>
    <lineage>
        <taxon>Eukaryota</taxon>
        <taxon>Fungi</taxon>
        <taxon>Dikarya</taxon>
        <taxon>Basidiomycota</taxon>
        <taxon>Agaricomycotina</taxon>
        <taxon>Agaricomycetes</taxon>
        <taxon>Agaricomycetidae</taxon>
        <taxon>Boletales</taxon>
        <taxon>Sclerodermatineae</taxon>
        <taxon>Pisolithaceae</taxon>
        <taxon>Pisolithus</taxon>
    </lineage>
</organism>